<reference evidence="1" key="1">
    <citation type="submission" date="2021-06" db="EMBL/GenBank/DDBJ databases">
        <authorList>
            <person name="Kallberg Y."/>
            <person name="Tangrot J."/>
            <person name="Rosling A."/>
        </authorList>
    </citation>
    <scope>NUCLEOTIDE SEQUENCE</scope>
    <source>
        <strain evidence="1">BR232B</strain>
    </source>
</reference>
<organism evidence="1 2">
    <name type="scientific">Paraglomus brasilianum</name>
    <dbReference type="NCBI Taxonomy" id="144538"/>
    <lineage>
        <taxon>Eukaryota</taxon>
        <taxon>Fungi</taxon>
        <taxon>Fungi incertae sedis</taxon>
        <taxon>Mucoromycota</taxon>
        <taxon>Glomeromycotina</taxon>
        <taxon>Glomeromycetes</taxon>
        <taxon>Paraglomerales</taxon>
        <taxon>Paraglomeraceae</taxon>
        <taxon>Paraglomus</taxon>
    </lineage>
</organism>
<protein>
    <submittedName>
        <fullName evidence="1">5185_t:CDS:1</fullName>
    </submittedName>
</protein>
<proteinExistence type="predicted"/>
<evidence type="ECO:0000313" key="1">
    <source>
        <dbReference type="EMBL" id="CAG8611480.1"/>
    </source>
</evidence>
<dbReference type="EMBL" id="CAJVPI010001411">
    <property type="protein sequence ID" value="CAG8611480.1"/>
    <property type="molecule type" value="Genomic_DNA"/>
</dbReference>
<accession>A0A9N9CSQ8</accession>
<feature type="non-terminal residue" evidence="1">
    <location>
        <position position="48"/>
    </location>
</feature>
<comment type="caution">
    <text evidence="1">The sequence shown here is derived from an EMBL/GenBank/DDBJ whole genome shotgun (WGS) entry which is preliminary data.</text>
</comment>
<sequence length="48" mass="5361">MSEDQKLAVDSQVIPYQQHPSIFPSIRYAEPSVAHGHPSLPMPNILPH</sequence>
<dbReference type="Proteomes" id="UP000789739">
    <property type="component" value="Unassembled WGS sequence"/>
</dbReference>
<gene>
    <name evidence="1" type="ORF">PBRASI_LOCUS8195</name>
</gene>
<keyword evidence="2" id="KW-1185">Reference proteome</keyword>
<dbReference type="AlphaFoldDB" id="A0A9N9CSQ8"/>
<name>A0A9N9CSQ8_9GLOM</name>
<evidence type="ECO:0000313" key="2">
    <source>
        <dbReference type="Proteomes" id="UP000789739"/>
    </source>
</evidence>